<evidence type="ECO:0000313" key="1">
    <source>
        <dbReference type="EMBL" id="CAG8738158.1"/>
    </source>
</evidence>
<accession>A0A9N9ILG0</accession>
<feature type="non-terminal residue" evidence="1">
    <location>
        <position position="1"/>
    </location>
</feature>
<proteinExistence type="predicted"/>
<protein>
    <submittedName>
        <fullName evidence="1">614_t:CDS:1</fullName>
    </submittedName>
</protein>
<evidence type="ECO:0000313" key="2">
    <source>
        <dbReference type="Proteomes" id="UP000789570"/>
    </source>
</evidence>
<sequence length="44" mass="5098">DTLVSVNPVVHSQNTSPRLDNVLERFDFRATFSQIYINHLINPE</sequence>
<dbReference type="AlphaFoldDB" id="A0A9N9ILG0"/>
<name>A0A9N9ILG0_9GLOM</name>
<comment type="caution">
    <text evidence="1">The sequence shown here is derived from an EMBL/GenBank/DDBJ whole genome shotgun (WGS) entry which is preliminary data.</text>
</comment>
<keyword evidence="2" id="KW-1185">Reference proteome</keyword>
<feature type="non-terminal residue" evidence="1">
    <location>
        <position position="44"/>
    </location>
</feature>
<dbReference type="Proteomes" id="UP000789570">
    <property type="component" value="Unassembled WGS sequence"/>
</dbReference>
<reference evidence="1" key="1">
    <citation type="submission" date="2021-06" db="EMBL/GenBank/DDBJ databases">
        <authorList>
            <person name="Kallberg Y."/>
            <person name="Tangrot J."/>
            <person name="Rosling A."/>
        </authorList>
    </citation>
    <scope>NUCLEOTIDE SEQUENCE</scope>
    <source>
        <strain evidence="1">UK204</strain>
    </source>
</reference>
<dbReference type="EMBL" id="CAJVPQ010014072">
    <property type="protein sequence ID" value="CAG8738158.1"/>
    <property type="molecule type" value="Genomic_DNA"/>
</dbReference>
<gene>
    <name evidence="1" type="ORF">FCALED_LOCUS15443</name>
</gene>
<organism evidence="1 2">
    <name type="scientific">Funneliformis caledonium</name>
    <dbReference type="NCBI Taxonomy" id="1117310"/>
    <lineage>
        <taxon>Eukaryota</taxon>
        <taxon>Fungi</taxon>
        <taxon>Fungi incertae sedis</taxon>
        <taxon>Mucoromycota</taxon>
        <taxon>Glomeromycotina</taxon>
        <taxon>Glomeromycetes</taxon>
        <taxon>Glomerales</taxon>
        <taxon>Glomeraceae</taxon>
        <taxon>Funneliformis</taxon>
    </lineage>
</organism>